<proteinExistence type="predicted"/>
<dbReference type="AlphaFoldDB" id="A0A0B7AP61"/>
<name>A0A0B7AP61_9EUPU</name>
<dbReference type="PANTHER" id="PTHR23011">
    <property type="entry name" value="CYCLIC NUCLEOTIDE-BINDING DOMAIN CONTAINING PROTEIN"/>
    <property type="match status" value="1"/>
</dbReference>
<dbReference type="PANTHER" id="PTHR23011:SF41">
    <property type="entry name" value="CYCLIC NUCLEOTIDE-BINDING DOMAIN-CONTAINING PROTEIN"/>
    <property type="match status" value="1"/>
</dbReference>
<protein>
    <recommendedName>
        <fullName evidence="1">Cyclic nucleotide-binding domain-containing protein</fullName>
    </recommendedName>
</protein>
<sequence length="114" mass="13036">MSLSTTSARSKGRQKQKNMITWYSCLLKKQSDRSSEDVSRAFTHLKEQGSMEKFHPSLLQQLCTYVHYDKLDENVLVIRQGEYGSNWYTVLTGSLAVYISEKNRVKAGPPLCTL</sequence>
<organism evidence="2">
    <name type="scientific">Arion vulgaris</name>
    <dbReference type="NCBI Taxonomy" id="1028688"/>
    <lineage>
        <taxon>Eukaryota</taxon>
        <taxon>Metazoa</taxon>
        <taxon>Spiralia</taxon>
        <taxon>Lophotrochozoa</taxon>
        <taxon>Mollusca</taxon>
        <taxon>Gastropoda</taxon>
        <taxon>Heterobranchia</taxon>
        <taxon>Euthyneura</taxon>
        <taxon>Panpulmonata</taxon>
        <taxon>Eupulmonata</taxon>
        <taxon>Stylommatophora</taxon>
        <taxon>Helicina</taxon>
        <taxon>Arionoidea</taxon>
        <taxon>Arionidae</taxon>
        <taxon>Arion</taxon>
    </lineage>
</organism>
<accession>A0A0B7AP61</accession>
<gene>
    <name evidence="2" type="primary">ORF128004</name>
</gene>
<dbReference type="Gene3D" id="2.60.120.10">
    <property type="entry name" value="Jelly Rolls"/>
    <property type="match status" value="1"/>
</dbReference>
<dbReference type="SUPFAM" id="SSF51206">
    <property type="entry name" value="cAMP-binding domain-like"/>
    <property type="match status" value="1"/>
</dbReference>
<feature type="non-terminal residue" evidence="2">
    <location>
        <position position="114"/>
    </location>
</feature>
<dbReference type="InterPro" id="IPR000595">
    <property type="entry name" value="cNMP-bd_dom"/>
</dbReference>
<dbReference type="EMBL" id="HACG01034921">
    <property type="protein sequence ID" value="CEK81786.1"/>
    <property type="molecule type" value="Transcribed_RNA"/>
</dbReference>
<evidence type="ECO:0000259" key="1">
    <source>
        <dbReference type="PROSITE" id="PS50042"/>
    </source>
</evidence>
<feature type="domain" description="Cyclic nucleotide-binding" evidence="1">
    <location>
        <begin position="50"/>
        <end position="114"/>
    </location>
</feature>
<dbReference type="InterPro" id="IPR014710">
    <property type="entry name" value="RmlC-like_jellyroll"/>
</dbReference>
<evidence type="ECO:0000313" key="2">
    <source>
        <dbReference type="EMBL" id="CEK81786.1"/>
    </source>
</evidence>
<dbReference type="PROSITE" id="PS50042">
    <property type="entry name" value="CNMP_BINDING_3"/>
    <property type="match status" value="1"/>
</dbReference>
<reference evidence="2" key="1">
    <citation type="submission" date="2014-12" db="EMBL/GenBank/DDBJ databases">
        <title>Insight into the proteome of Arion vulgaris.</title>
        <authorList>
            <person name="Aradska J."/>
            <person name="Bulat T."/>
            <person name="Smidak R."/>
            <person name="Sarate P."/>
            <person name="Gangsoo J."/>
            <person name="Sialana F."/>
            <person name="Bilban M."/>
            <person name="Lubec G."/>
        </authorList>
    </citation>
    <scope>NUCLEOTIDE SEQUENCE</scope>
    <source>
        <tissue evidence="2">Skin</tissue>
    </source>
</reference>
<dbReference type="InterPro" id="IPR018490">
    <property type="entry name" value="cNMP-bd_dom_sf"/>
</dbReference>